<evidence type="ECO:0000256" key="1">
    <source>
        <dbReference type="ARBA" id="ARBA00004651"/>
    </source>
</evidence>
<evidence type="ECO:0000256" key="7">
    <source>
        <dbReference type="RuleBase" id="RU363032"/>
    </source>
</evidence>
<feature type="transmembrane region" description="Helical" evidence="7">
    <location>
        <begin position="177"/>
        <end position="200"/>
    </location>
</feature>
<comment type="subcellular location">
    <subcellularLocation>
        <location evidence="1 7">Cell membrane</location>
        <topology evidence="1 7">Multi-pass membrane protein</topology>
    </subcellularLocation>
</comment>
<sequence>MMLTLGRRTLLLVYTLIIVVPLAVVLFGSVKTQQEMFEHPFAPTLTPQLDGYATVLGSGGLGQALFNSTVITVSSVLATLVIASLAAYALARVRGWLGTAVYALLILGMAVPAQANMIPQRVLFEVLGLLDSRFGLVLINVVVTLPVAVFILTGFMRSLPGELFEAAAIDGAGDLRVFRSVVLPLSLPSLAATAIFLFVMHWNDLLYPLLFIQSPEKKTLPLALLGFQGEFLTNYPLLFSGVVVASLPLVVAYVFLQRYFIEGMTAGTGK</sequence>
<evidence type="ECO:0000256" key="5">
    <source>
        <dbReference type="ARBA" id="ARBA00022989"/>
    </source>
</evidence>
<keyword evidence="5 7" id="KW-1133">Transmembrane helix</keyword>
<keyword evidence="3" id="KW-1003">Cell membrane</keyword>
<dbReference type="AlphaFoldDB" id="A0A255H571"/>
<accession>A0A255H571</accession>
<dbReference type="Proteomes" id="UP000216311">
    <property type="component" value="Unassembled WGS sequence"/>
</dbReference>
<gene>
    <name evidence="9" type="ORF">CGZ93_07050</name>
</gene>
<feature type="transmembrane region" description="Helical" evidence="7">
    <location>
        <begin position="12"/>
        <end position="30"/>
    </location>
</feature>
<feature type="transmembrane region" description="Helical" evidence="7">
    <location>
        <begin position="235"/>
        <end position="256"/>
    </location>
</feature>
<evidence type="ECO:0000256" key="6">
    <source>
        <dbReference type="ARBA" id="ARBA00023136"/>
    </source>
</evidence>
<name>A0A255H571_9ACTN</name>
<dbReference type="Pfam" id="PF00528">
    <property type="entry name" value="BPD_transp_1"/>
    <property type="match status" value="1"/>
</dbReference>
<comment type="caution">
    <text evidence="9">The sequence shown here is derived from an EMBL/GenBank/DDBJ whole genome shotgun (WGS) entry which is preliminary data.</text>
</comment>
<dbReference type="OrthoDB" id="61122at2"/>
<organism evidence="9 10">
    <name type="scientific">Enemella dayhoffiae</name>
    <dbReference type="NCBI Taxonomy" id="2016507"/>
    <lineage>
        <taxon>Bacteria</taxon>
        <taxon>Bacillati</taxon>
        <taxon>Actinomycetota</taxon>
        <taxon>Actinomycetes</taxon>
        <taxon>Propionibacteriales</taxon>
        <taxon>Propionibacteriaceae</taxon>
        <taxon>Enemella</taxon>
    </lineage>
</organism>
<protein>
    <submittedName>
        <fullName evidence="9">ABC transporter permease</fullName>
    </submittedName>
</protein>
<evidence type="ECO:0000256" key="4">
    <source>
        <dbReference type="ARBA" id="ARBA00022692"/>
    </source>
</evidence>
<dbReference type="InterPro" id="IPR000515">
    <property type="entry name" value="MetI-like"/>
</dbReference>
<evidence type="ECO:0000313" key="10">
    <source>
        <dbReference type="Proteomes" id="UP000216311"/>
    </source>
</evidence>
<reference evidence="9 10" key="1">
    <citation type="submission" date="2017-07" db="EMBL/GenBank/DDBJ databases">
        <title>Draft whole genome sequences of clinical Proprionibacteriaceae strains.</title>
        <authorList>
            <person name="Bernier A.-M."/>
            <person name="Bernard K."/>
            <person name="Domingo M.-C."/>
        </authorList>
    </citation>
    <scope>NUCLEOTIDE SEQUENCE [LARGE SCALE GENOMIC DNA]</scope>
    <source>
        <strain evidence="9 10">NML 130396</strain>
    </source>
</reference>
<comment type="similarity">
    <text evidence="7">Belongs to the binding-protein-dependent transport system permease family.</text>
</comment>
<evidence type="ECO:0000259" key="8">
    <source>
        <dbReference type="PROSITE" id="PS50928"/>
    </source>
</evidence>
<keyword evidence="2 7" id="KW-0813">Transport</keyword>
<keyword evidence="10" id="KW-1185">Reference proteome</keyword>
<keyword evidence="4 7" id="KW-0812">Transmembrane</keyword>
<evidence type="ECO:0000313" key="9">
    <source>
        <dbReference type="EMBL" id="OYO22845.1"/>
    </source>
</evidence>
<feature type="transmembrane region" description="Helical" evidence="7">
    <location>
        <begin position="134"/>
        <end position="156"/>
    </location>
</feature>
<dbReference type="GO" id="GO:0005886">
    <property type="term" value="C:plasma membrane"/>
    <property type="evidence" value="ECO:0007669"/>
    <property type="project" value="UniProtKB-SubCell"/>
</dbReference>
<dbReference type="Gene3D" id="1.10.3720.10">
    <property type="entry name" value="MetI-like"/>
    <property type="match status" value="1"/>
</dbReference>
<dbReference type="InterPro" id="IPR035906">
    <property type="entry name" value="MetI-like_sf"/>
</dbReference>
<proteinExistence type="inferred from homology"/>
<dbReference type="PANTHER" id="PTHR43744:SF12">
    <property type="entry name" value="ABC TRANSPORTER PERMEASE PROTEIN MG189-RELATED"/>
    <property type="match status" value="1"/>
</dbReference>
<keyword evidence="6 7" id="KW-0472">Membrane</keyword>
<dbReference type="CDD" id="cd06261">
    <property type="entry name" value="TM_PBP2"/>
    <property type="match status" value="1"/>
</dbReference>
<feature type="transmembrane region" description="Helical" evidence="7">
    <location>
        <begin position="64"/>
        <end position="88"/>
    </location>
</feature>
<feature type="domain" description="ABC transmembrane type-1" evidence="8">
    <location>
        <begin position="65"/>
        <end position="256"/>
    </location>
</feature>
<dbReference type="PROSITE" id="PS50928">
    <property type="entry name" value="ABC_TM1"/>
    <property type="match status" value="1"/>
</dbReference>
<dbReference type="PANTHER" id="PTHR43744">
    <property type="entry name" value="ABC TRANSPORTER PERMEASE PROTEIN MG189-RELATED-RELATED"/>
    <property type="match status" value="1"/>
</dbReference>
<dbReference type="SUPFAM" id="SSF161098">
    <property type="entry name" value="MetI-like"/>
    <property type="match status" value="1"/>
</dbReference>
<evidence type="ECO:0000256" key="3">
    <source>
        <dbReference type="ARBA" id="ARBA00022475"/>
    </source>
</evidence>
<dbReference type="GO" id="GO:0055085">
    <property type="term" value="P:transmembrane transport"/>
    <property type="evidence" value="ECO:0007669"/>
    <property type="project" value="InterPro"/>
</dbReference>
<dbReference type="EMBL" id="NMVQ01000009">
    <property type="protein sequence ID" value="OYO22845.1"/>
    <property type="molecule type" value="Genomic_DNA"/>
</dbReference>
<feature type="transmembrane region" description="Helical" evidence="7">
    <location>
        <begin position="95"/>
        <end position="114"/>
    </location>
</feature>
<evidence type="ECO:0000256" key="2">
    <source>
        <dbReference type="ARBA" id="ARBA00022448"/>
    </source>
</evidence>